<accession>A0A0B8PDY3</accession>
<dbReference type="Proteomes" id="UP000031670">
    <property type="component" value="Unassembled WGS sequence"/>
</dbReference>
<dbReference type="AlphaFoldDB" id="A0A0B8PDY3"/>
<reference evidence="2 3" key="1">
    <citation type="submission" date="2015-01" db="EMBL/GenBank/DDBJ databases">
        <title>Vibrio sp. C5 JCM 19232 whole genome shotgun sequence.</title>
        <authorList>
            <person name="Sawabe T."/>
            <person name="Meirelles P."/>
            <person name="Feng G."/>
            <person name="Sayaka M."/>
            <person name="Hattori M."/>
            <person name="Ohkuma M."/>
        </authorList>
    </citation>
    <scope>NUCLEOTIDE SEQUENCE [LARGE SCALE GENOMIC DNA]</scope>
    <source>
        <strain evidence="2 3">JCM19232</strain>
    </source>
</reference>
<name>A0A0B8PDY3_9VIBR</name>
<gene>
    <name evidence="2" type="ORF">JCM19232_5634</name>
</gene>
<reference evidence="2 3" key="2">
    <citation type="submission" date="2015-01" db="EMBL/GenBank/DDBJ databases">
        <authorList>
            <consortium name="NBRP consortium"/>
            <person name="Sawabe T."/>
            <person name="Meirelles P."/>
            <person name="Feng G."/>
            <person name="Sayaka M."/>
            <person name="Hattori M."/>
            <person name="Ohkuma M."/>
        </authorList>
    </citation>
    <scope>NUCLEOTIDE SEQUENCE [LARGE SCALE GENOMIC DNA]</scope>
    <source>
        <strain evidence="2 3">JCM19232</strain>
    </source>
</reference>
<organism evidence="2 3">
    <name type="scientific">Vibrio ishigakensis</name>
    <dbReference type="NCBI Taxonomy" id="1481914"/>
    <lineage>
        <taxon>Bacteria</taxon>
        <taxon>Pseudomonadati</taxon>
        <taxon>Pseudomonadota</taxon>
        <taxon>Gammaproteobacteria</taxon>
        <taxon>Vibrionales</taxon>
        <taxon>Vibrionaceae</taxon>
        <taxon>Vibrio</taxon>
    </lineage>
</organism>
<feature type="transmembrane region" description="Helical" evidence="1">
    <location>
        <begin position="6"/>
        <end position="23"/>
    </location>
</feature>
<evidence type="ECO:0000256" key="1">
    <source>
        <dbReference type="SAM" id="Phobius"/>
    </source>
</evidence>
<evidence type="ECO:0000313" key="3">
    <source>
        <dbReference type="Proteomes" id="UP000031670"/>
    </source>
</evidence>
<protein>
    <submittedName>
        <fullName evidence="2">ABC transporter permease protein</fullName>
    </submittedName>
</protein>
<sequence length="46" mass="4934">MFGLQASDLNLVTAVLVAVALIAPKMKSQYKTKQRLKAARNSSEAA</sequence>
<evidence type="ECO:0000313" key="2">
    <source>
        <dbReference type="EMBL" id="GAM61333.1"/>
    </source>
</evidence>
<keyword evidence="1" id="KW-0472">Membrane</keyword>
<comment type="caution">
    <text evidence="2">The sequence shown here is derived from an EMBL/GenBank/DDBJ whole genome shotgun (WGS) entry which is preliminary data.</text>
</comment>
<keyword evidence="1" id="KW-0812">Transmembrane</keyword>
<proteinExistence type="predicted"/>
<dbReference type="EMBL" id="BBSA01000003">
    <property type="protein sequence ID" value="GAM61333.1"/>
    <property type="molecule type" value="Genomic_DNA"/>
</dbReference>
<keyword evidence="1" id="KW-1133">Transmembrane helix</keyword>